<dbReference type="InterPro" id="IPR027417">
    <property type="entry name" value="P-loop_NTPase"/>
</dbReference>
<dbReference type="GO" id="GO:0072330">
    <property type="term" value="P:monocarboxylic acid biosynthetic process"/>
    <property type="evidence" value="ECO:0007669"/>
    <property type="project" value="UniProtKB-ARBA"/>
</dbReference>
<name>A0A135LDP8_PENPA</name>
<dbReference type="InterPro" id="IPR054471">
    <property type="entry name" value="GPIID_WHD"/>
</dbReference>
<accession>A0A135LDP8</accession>
<sequence>MPNSRPKWFRPGKTPKETTPDKTALEGLDTTPFLSPDPSEIVWSPNELGDPSHTPTELGRKLSLAETLRANSTFALPSRNLSVSTDRRNDPLGLTVLYEPESSPSLDIIFVHGLGGTSRATWARGRDPEYFWPEKWLPLEPGIRMARILSFGYNANWASTGSTPITGITDFAKDLLYSMKFAKGMKLEELELGLRPIIFIVHSMGGLVVKQAYILGQNDDQYSNIVSSISAILFLATPHRGSNLADILTKILTVSLFNHSPKLYISELTTGSQTVAALNEQFRHIAPNLDILSFYETLQTSIGPKKMMVVEKESATLGYPKEISKPLVADHHTVCKFGSTQDDNYISVRNALKTLVSSIRSAGQSLFGDQGKTQVEQLQTLLAVSDAFNDDLEFFHSRWTPGTCDWILFHPSFMHWMDEAEDSPTMLWLHALPASGKSVLSAFVTHKLLEESICVYYFFRFSDESKRSLSACLRSIAFQIAKQLPGFCRALKNMPSATKTLEKTDYKVIWERIFVQLLFKIRFSSTIYCVIDALDESDNPQQLVELMRSVSHSLTRIKVILVSRQTSGLITTFDRLSTVLSVAYLPLESTKRDIRLYVEGEVEYLRAAPEFKARLVNKMVNCANGNFLWASLAMREVAECNTEEDVDETLGGIPGGMEQLYQRMERTIIASTKPRDRKLGQRILMWATCSRRPLVLSELAQALEPDFLPMVEMSLLINRVCGQFVIVDSATGRLVMVHQTARDHIVATDSELGVNVSEGHEKLLTKCLAVLEEKQHQPRDLHLQPGNRKDSLRGEFFYYAMTSWAYHLDKVSSDSDAPLLLLAKFLKGNHVLDWIVALAEARKLRVLVSSAKSMNLYARRKRGRNAVTHPMVHRLEELDLVESWATDLLKLIGKFGLHLTECPTSIYQEIPPFCPKASMIYRQFEQFAPRPYSLEVKGLSKSTWDDGLAKISLQPATQGLIIVCAGDHFAVLTGLGVITLYNSTTFETKHVLKHAEGVSAMSFSRGSNLLVTYGYRTTKIWSVDSGEIMHRIKNPIGSSALAIIFSTEDTQIVVGSTDRLLRVARLTDQAPTWSILNGSLLTTATALDRPVNNVPWRMAFNADATCVAVAYRGSPLCVWSLETATLLGRCMRSHEYAGNSWTVVDQMIWHPKSQEILGLYMGGQVFRWNPYTNSQQELEAEGKLIACSPEGKFFTVADTQGMIKLYSFHHFTLIYKLSCDHVINDICFSPDSKRLYDLRGPWCNVWEPNALLAGDENGEDSDLGSEAASIPSAIVSEASAEVRAQITAIAVQFGGRYHAVGNEHGVVSVIDSSDGEHVTSELWRSPLELPIEYLDWSSDGRFLASVEMAGRVVVKKIHETHTGSDRTWSVNQEFEATINVSPEGVQQVLLNGNGTIVLVKNGPSVTVQPVTSTRSSREPLAITSPDTKWINHLTDSKLLLSFSTSHARVYRWDDLREIAVMDLARPPLLSELDPKVTPDIVQDRQHSKQNAKIQRICRAHSGSHFLIHTTVLTNGRRETATLLFQTSSLSQLPTTPTISASTETNMTIPAEIQRQIEIPLGILSRQRLVFLDKSYWVCSWSLGSNFNPDQVQRHYFLPKDWLNMECLELCVLLPNGVFLMPNNGELAEITSTWLSHG</sequence>
<evidence type="ECO:0000256" key="2">
    <source>
        <dbReference type="SAM" id="MobiDB-lite"/>
    </source>
</evidence>
<evidence type="ECO:0000256" key="1">
    <source>
        <dbReference type="ARBA" id="ARBA00022737"/>
    </source>
</evidence>
<dbReference type="Pfam" id="PF24883">
    <property type="entry name" value="NPHP3_N"/>
    <property type="match status" value="1"/>
</dbReference>
<dbReference type="InterPro" id="IPR015943">
    <property type="entry name" value="WD40/YVTN_repeat-like_dom_sf"/>
</dbReference>
<dbReference type="SUPFAM" id="SSF52540">
    <property type="entry name" value="P-loop containing nucleoside triphosphate hydrolases"/>
    <property type="match status" value="1"/>
</dbReference>
<feature type="domain" description="GPI inositol-deacylase winged helix" evidence="3">
    <location>
        <begin position="674"/>
        <end position="748"/>
    </location>
</feature>
<dbReference type="EMBL" id="LHQR01000067">
    <property type="protein sequence ID" value="KXG47092.1"/>
    <property type="molecule type" value="Genomic_DNA"/>
</dbReference>
<dbReference type="GeneID" id="63706851"/>
<dbReference type="OrthoDB" id="194358at2759"/>
<gene>
    <name evidence="5" type="ORF">PGRI_038380</name>
</gene>
<dbReference type="PANTHER" id="PTHR10039">
    <property type="entry name" value="AMELOGENIN"/>
    <property type="match status" value="1"/>
</dbReference>
<feature type="domain" description="Nephrocystin 3-like N-terminal" evidence="4">
    <location>
        <begin position="402"/>
        <end position="564"/>
    </location>
</feature>
<dbReference type="Gene3D" id="3.40.50.300">
    <property type="entry name" value="P-loop containing nucleotide triphosphate hydrolases"/>
    <property type="match status" value="1"/>
</dbReference>
<dbReference type="OMA" id="ADHHTVC"/>
<dbReference type="SUPFAM" id="SSF51004">
    <property type="entry name" value="C-terminal (heme d1) domain of cytochrome cd1-nitrite reductase"/>
    <property type="match status" value="1"/>
</dbReference>
<feature type="region of interest" description="Disordered" evidence="2">
    <location>
        <begin position="1"/>
        <end position="40"/>
    </location>
</feature>
<dbReference type="PANTHER" id="PTHR10039:SF16">
    <property type="entry name" value="GPI INOSITOL-DEACYLASE"/>
    <property type="match status" value="1"/>
</dbReference>
<protein>
    <submittedName>
        <fullName evidence="5">Cytochrome cd1-nitrite reductase-like, C-terminal heme d1</fullName>
    </submittedName>
</protein>
<dbReference type="InterPro" id="IPR036322">
    <property type="entry name" value="WD40_repeat_dom_sf"/>
</dbReference>
<evidence type="ECO:0000313" key="5">
    <source>
        <dbReference type="EMBL" id="KXG47092.1"/>
    </source>
</evidence>
<feature type="compositionally biased region" description="Basic and acidic residues" evidence="2">
    <location>
        <begin position="14"/>
        <end position="24"/>
    </location>
</feature>
<dbReference type="RefSeq" id="XP_040645628.1">
    <property type="nucleotide sequence ID" value="XM_040791551.1"/>
</dbReference>
<dbReference type="GO" id="GO:0017000">
    <property type="term" value="P:antibiotic biosynthetic process"/>
    <property type="evidence" value="ECO:0007669"/>
    <property type="project" value="UniProtKB-ARBA"/>
</dbReference>
<organism evidence="5 6">
    <name type="scientific">Penicillium patulum</name>
    <name type="common">Penicillium griseofulvum</name>
    <dbReference type="NCBI Taxonomy" id="5078"/>
    <lineage>
        <taxon>Eukaryota</taxon>
        <taxon>Fungi</taxon>
        <taxon>Dikarya</taxon>
        <taxon>Ascomycota</taxon>
        <taxon>Pezizomycotina</taxon>
        <taxon>Eurotiomycetes</taxon>
        <taxon>Eurotiomycetidae</taxon>
        <taxon>Eurotiales</taxon>
        <taxon>Aspergillaceae</taxon>
        <taxon>Penicillium</taxon>
    </lineage>
</organism>
<dbReference type="Gene3D" id="2.130.10.10">
    <property type="entry name" value="YVTN repeat-like/Quinoprotein amine dehydrogenase"/>
    <property type="match status" value="3"/>
</dbReference>
<keyword evidence="1" id="KW-0677">Repeat</keyword>
<dbReference type="Pfam" id="PF22939">
    <property type="entry name" value="WHD_GPIID"/>
    <property type="match status" value="1"/>
</dbReference>
<dbReference type="SUPFAM" id="SSF50978">
    <property type="entry name" value="WD40 repeat-like"/>
    <property type="match status" value="1"/>
</dbReference>
<dbReference type="Gene3D" id="3.40.50.1820">
    <property type="entry name" value="alpha/beta hydrolase"/>
    <property type="match status" value="1"/>
</dbReference>
<dbReference type="InterPro" id="IPR056884">
    <property type="entry name" value="NPHP3-like_N"/>
</dbReference>
<dbReference type="Proteomes" id="UP000070168">
    <property type="component" value="Unassembled WGS sequence"/>
</dbReference>
<dbReference type="SUPFAM" id="SSF53474">
    <property type="entry name" value="alpha/beta-Hydrolases"/>
    <property type="match status" value="1"/>
</dbReference>
<dbReference type="InterPro" id="IPR029058">
    <property type="entry name" value="AB_hydrolase_fold"/>
</dbReference>
<comment type="caution">
    <text evidence="5">The sequence shown here is derived from an EMBL/GenBank/DDBJ whole genome shotgun (WGS) entry which is preliminary data.</text>
</comment>
<keyword evidence="6" id="KW-1185">Reference proteome</keyword>
<dbReference type="InterPro" id="IPR011048">
    <property type="entry name" value="Haem_d1_sf"/>
</dbReference>
<dbReference type="InterPro" id="IPR001680">
    <property type="entry name" value="WD40_rpt"/>
</dbReference>
<dbReference type="SMART" id="SM00320">
    <property type="entry name" value="WD40"/>
    <property type="match status" value="3"/>
</dbReference>
<proteinExistence type="predicted"/>
<evidence type="ECO:0000313" key="6">
    <source>
        <dbReference type="Proteomes" id="UP000070168"/>
    </source>
</evidence>
<evidence type="ECO:0000259" key="4">
    <source>
        <dbReference type="Pfam" id="PF24883"/>
    </source>
</evidence>
<reference evidence="5 6" key="1">
    <citation type="journal article" date="2016" name="BMC Genomics">
        <title>Genome sequencing and secondary metabolism of the postharvest pathogen Penicillium griseofulvum.</title>
        <authorList>
            <person name="Banani H."/>
            <person name="Marcet-Houben M."/>
            <person name="Ballester A.R."/>
            <person name="Abbruscato P."/>
            <person name="Gonzalez-Candelas L."/>
            <person name="Gabaldon T."/>
            <person name="Spadaro D."/>
        </authorList>
    </citation>
    <scope>NUCLEOTIDE SEQUENCE [LARGE SCALE GENOMIC DNA]</scope>
    <source>
        <strain evidence="5 6">PG3</strain>
    </source>
</reference>
<evidence type="ECO:0000259" key="3">
    <source>
        <dbReference type="Pfam" id="PF22939"/>
    </source>
</evidence>